<evidence type="ECO:0000313" key="2">
    <source>
        <dbReference type="Proteomes" id="UP000324800"/>
    </source>
</evidence>
<reference evidence="1 2" key="1">
    <citation type="submission" date="2019-03" db="EMBL/GenBank/DDBJ databases">
        <title>Single cell metagenomics reveals metabolic interactions within the superorganism composed of flagellate Streblomastix strix and complex community of Bacteroidetes bacteria on its surface.</title>
        <authorList>
            <person name="Treitli S.C."/>
            <person name="Kolisko M."/>
            <person name="Husnik F."/>
            <person name="Keeling P."/>
            <person name="Hampl V."/>
        </authorList>
    </citation>
    <scope>NUCLEOTIDE SEQUENCE [LARGE SCALE GENOMIC DNA]</scope>
    <source>
        <strain evidence="1">ST1C</strain>
    </source>
</reference>
<dbReference type="AlphaFoldDB" id="A0A5J4U0D6"/>
<organism evidence="1 2">
    <name type="scientific">Streblomastix strix</name>
    <dbReference type="NCBI Taxonomy" id="222440"/>
    <lineage>
        <taxon>Eukaryota</taxon>
        <taxon>Metamonada</taxon>
        <taxon>Preaxostyla</taxon>
        <taxon>Oxymonadida</taxon>
        <taxon>Streblomastigidae</taxon>
        <taxon>Streblomastix</taxon>
    </lineage>
</organism>
<sequence length="118" mass="13594">WRNVGKGSNVKGRENGVFLTNVQQLYGDEGISVGIHGDIARERERLRLLYKARNLAQKKKQKITTKGIGGLFDDENQEDPELIFNAEQQNAKIVNEMLFGSMFQEIEELNRKVTWSWL</sequence>
<protein>
    <submittedName>
        <fullName evidence="1">Uncharacterized protein</fullName>
    </submittedName>
</protein>
<feature type="non-terminal residue" evidence="1">
    <location>
        <position position="1"/>
    </location>
</feature>
<evidence type="ECO:0000313" key="1">
    <source>
        <dbReference type="EMBL" id="KAA6363441.1"/>
    </source>
</evidence>
<proteinExistence type="predicted"/>
<name>A0A5J4U0D6_9EUKA</name>
<comment type="caution">
    <text evidence="1">The sequence shown here is derived from an EMBL/GenBank/DDBJ whole genome shotgun (WGS) entry which is preliminary data.</text>
</comment>
<dbReference type="Proteomes" id="UP000324800">
    <property type="component" value="Unassembled WGS sequence"/>
</dbReference>
<accession>A0A5J4U0D6</accession>
<gene>
    <name evidence="1" type="ORF">EZS28_041032</name>
</gene>
<dbReference type="EMBL" id="SNRW01022912">
    <property type="protein sequence ID" value="KAA6363441.1"/>
    <property type="molecule type" value="Genomic_DNA"/>
</dbReference>